<evidence type="ECO:0000256" key="2">
    <source>
        <dbReference type="ARBA" id="ARBA00023315"/>
    </source>
</evidence>
<dbReference type="InterPro" id="IPR016181">
    <property type="entry name" value="Acyl_CoA_acyltransferase"/>
</dbReference>
<dbReference type="CDD" id="cd04301">
    <property type="entry name" value="NAT_SF"/>
    <property type="match status" value="1"/>
</dbReference>
<dbReference type="InterPro" id="IPR000182">
    <property type="entry name" value="GNAT_dom"/>
</dbReference>
<organism evidence="4 5">
    <name type="scientific">Magnusiomyces paraingens</name>
    <dbReference type="NCBI Taxonomy" id="2606893"/>
    <lineage>
        <taxon>Eukaryota</taxon>
        <taxon>Fungi</taxon>
        <taxon>Dikarya</taxon>
        <taxon>Ascomycota</taxon>
        <taxon>Saccharomycotina</taxon>
        <taxon>Dipodascomycetes</taxon>
        <taxon>Dipodascales</taxon>
        <taxon>Dipodascaceae</taxon>
        <taxon>Magnusiomyces</taxon>
    </lineage>
</organism>
<name>A0A5E8B753_9ASCO</name>
<dbReference type="PROSITE" id="PS51186">
    <property type="entry name" value="GNAT"/>
    <property type="match status" value="1"/>
</dbReference>
<keyword evidence="1" id="KW-0808">Transferase</keyword>
<dbReference type="EMBL" id="CABVLU010000001">
    <property type="protein sequence ID" value="VVT45444.1"/>
    <property type="molecule type" value="Genomic_DNA"/>
</dbReference>
<dbReference type="OrthoDB" id="7305308at2759"/>
<reference evidence="4 5" key="1">
    <citation type="submission" date="2019-09" db="EMBL/GenBank/DDBJ databases">
        <authorList>
            <person name="Brejova B."/>
        </authorList>
    </citation>
    <scope>NUCLEOTIDE SEQUENCE [LARGE SCALE GENOMIC DNA]</scope>
</reference>
<dbReference type="SUPFAM" id="SSF55729">
    <property type="entry name" value="Acyl-CoA N-acyltransferases (Nat)"/>
    <property type="match status" value="1"/>
</dbReference>
<dbReference type="RefSeq" id="XP_031851366.1">
    <property type="nucleotide sequence ID" value="XM_031995475.1"/>
</dbReference>
<dbReference type="PANTHER" id="PTHR10545">
    <property type="entry name" value="DIAMINE N-ACETYLTRANSFERASE"/>
    <property type="match status" value="1"/>
</dbReference>
<dbReference type="InterPro" id="IPR051016">
    <property type="entry name" value="Diverse_Substrate_AcTransf"/>
</dbReference>
<feature type="domain" description="N-acetyltransferase" evidence="3">
    <location>
        <begin position="2"/>
        <end position="154"/>
    </location>
</feature>
<dbReference type="GO" id="GO:0008080">
    <property type="term" value="F:N-acetyltransferase activity"/>
    <property type="evidence" value="ECO:0007669"/>
    <property type="project" value="TreeGrafter"/>
</dbReference>
<evidence type="ECO:0000313" key="5">
    <source>
        <dbReference type="Proteomes" id="UP000398389"/>
    </source>
</evidence>
<dbReference type="Pfam" id="PF00583">
    <property type="entry name" value="Acetyltransf_1"/>
    <property type="match status" value="1"/>
</dbReference>
<evidence type="ECO:0000256" key="1">
    <source>
        <dbReference type="ARBA" id="ARBA00022679"/>
    </source>
</evidence>
<keyword evidence="5" id="KW-1185">Reference proteome</keyword>
<proteinExistence type="predicted"/>
<gene>
    <name evidence="4" type="ORF">SAPINGB_P000752</name>
</gene>
<dbReference type="AlphaFoldDB" id="A0A5E8B753"/>
<dbReference type="Proteomes" id="UP000398389">
    <property type="component" value="Unassembled WGS sequence"/>
</dbReference>
<dbReference type="Gene3D" id="3.40.630.30">
    <property type="match status" value="1"/>
</dbReference>
<dbReference type="GO" id="GO:0005737">
    <property type="term" value="C:cytoplasm"/>
    <property type="evidence" value="ECO:0007669"/>
    <property type="project" value="TreeGrafter"/>
</dbReference>
<protein>
    <recommendedName>
        <fullName evidence="3">N-acetyltransferase domain-containing protein</fullName>
    </recommendedName>
</protein>
<evidence type="ECO:0000313" key="4">
    <source>
        <dbReference type="EMBL" id="VVT45444.1"/>
    </source>
</evidence>
<sequence length="154" mass="17897">MTIVRLVTASDKPQWLVLWKKYLEFYASTGNKAAEHVPDTVTNTTFSRFLDDSEPMACLVAEDESSKTLVGFAHILWHRNTWAIEDKIYLNDLYVDENIRCGGVGRKLIEAVYKYGDEHGMPTVYWRTQEFNHRAQLLYTKVGIRDGFLTYKRP</sequence>
<dbReference type="PANTHER" id="PTHR10545:SF29">
    <property type="entry name" value="GH14572P-RELATED"/>
    <property type="match status" value="1"/>
</dbReference>
<accession>A0A5E8B753</accession>
<evidence type="ECO:0000259" key="3">
    <source>
        <dbReference type="PROSITE" id="PS51186"/>
    </source>
</evidence>
<dbReference type="GeneID" id="43579575"/>
<keyword evidence="2" id="KW-0012">Acyltransferase</keyword>